<name>A0A418ZU87_9RHOB</name>
<dbReference type="AlphaFoldDB" id="A0A418ZU87"/>
<keyword evidence="4" id="KW-1185">Reference proteome</keyword>
<gene>
    <name evidence="3" type="ORF">D3P05_21800</name>
</gene>
<evidence type="ECO:0000259" key="1">
    <source>
        <dbReference type="SMART" id="SM00942"/>
    </source>
</evidence>
<organism evidence="3 4">
    <name type="scientific">Paracoccus siganidrum</name>
    <dbReference type="NCBI Taxonomy" id="1276757"/>
    <lineage>
        <taxon>Bacteria</taxon>
        <taxon>Pseudomonadati</taxon>
        <taxon>Pseudomonadota</taxon>
        <taxon>Alphaproteobacteria</taxon>
        <taxon>Rhodobacterales</taxon>
        <taxon>Paracoccaceae</taxon>
        <taxon>Paracoccus</taxon>
    </lineage>
</organism>
<dbReference type="SUPFAM" id="SSF56747">
    <property type="entry name" value="Prim-pol domain"/>
    <property type="match status" value="1"/>
</dbReference>
<dbReference type="InterPro" id="IPR015330">
    <property type="entry name" value="DNA_primase/pol_bifunc_N"/>
</dbReference>
<protein>
    <recommendedName>
        <fullName evidence="5">DNA primase/polymerase bifunctional N-terminal domain-containing protein</fullName>
    </recommendedName>
</protein>
<comment type="caution">
    <text evidence="3">The sequence shown here is derived from an EMBL/GenBank/DDBJ whole genome shotgun (WGS) entry which is preliminary data.</text>
</comment>
<dbReference type="Proteomes" id="UP000283587">
    <property type="component" value="Unassembled WGS sequence"/>
</dbReference>
<proteinExistence type="predicted"/>
<dbReference type="EMBL" id="QZEW01000147">
    <property type="protein sequence ID" value="RJL02365.1"/>
    <property type="molecule type" value="Genomic_DNA"/>
</dbReference>
<dbReference type="SMART" id="SM00942">
    <property type="entry name" value="PriCT_1"/>
    <property type="match status" value="1"/>
</dbReference>
<feature type="domain" description="DNA primase/polymerase bifunctional N-terminal" evidence="2">
    <location>
        <begin position="8"/>
        <end position="160"/>
    </location>
</feature>
<dbReference type="InterPro" id="IPR014820">
    <property type="entry name" value="PriCT_1"/>
</dbReference>
<evidence type="ECO:0000259" key="2">
    <source>
        <dbReference type="SMART" id="SM00943"/>
    </source>
</evidence>
<dbReference type="Pfam" id="PF08708">
    <property type="entry name" value="PriCT_1"/>
    <property type="match status" value="1"/>
</dbReference>
<reference evidence="4" key="1">
    <citation type="submission" date="2018-09" db="EMBL/GenBank/DDBJ databases">
        <title>Paracoccus onubensis nov. sp. a moderate halophilic bacterium isolated from Gruta de las Maravillas (Aracena, Spain).</title>
        <authorList>
            <person name="Jurado V."/>
            <person name="Gutierrez-Patricio S."/>
            <person name="Gonzalez-Pimentel J.L."/>
            <person name="Miller A.Z."/>
            <person name="Laiz L."/>
            <person name="Saiz-Jimenez C."/>
        </authorList>
    </citation>
    <scope>NUCLEOTIDE SEQUENCE [LARGE SCALE GENOMIC DNA]</scope>
    <source>
        <strain evidence="4">DSM 26381</strain>
    </source>
</reference>
<evidence type="ECO:0000313" key="4">
    <source>
        <dbReference type="Proteomes" id="UP000283587"/>
    </source>
</evidence>
<dbReference type="RefSeq" id="WP_119900872.1">
    <property type="nucleotide sequence ID" value="NZ_QNRC01000027.1"/>
</dbReference>
<evidence type="ECO:0008006" key="5">
    <source>
        <dbReference type="Google" id="ProtNLM"/>
    </source>
</evidence>
<dbReference type="Pfam" id="PF09250">
    <property type="entry name" value="Prim-Pol"/>
    <property type="match status" value="1"/>
</dbReference>
<dbReference type="OrthoDB" id="7375281at2"/>
<dbReference type="SMART" id="SM00943">
    <property type="entry name" value="Prim-Pol"/>
    <property type="match status" value="1"/>
</dbReference>
<feature type="domain" description="Primase C-terminal 1" evidence="1">
    <location>
        <begin position="169"/>
        <end position="234"/>
    </location>
</feature>
<evidence type="ECO:0000313" key="3">
    <source>
        <dbReference type="EMBL" id="RJL02365.1"/>
    </source>
</evidence>
<sequence>MNVYAQNVAAFADAGLPVFPVNTRDKKPAVRGWQNATPRRARQWAANSRLAESDGIGVVMGKPSGITEVDVDLAGGAWITVAREWFGDTQTIIRTASGKAKLWYRHNGERRRSRIVPGLAIDLLGDGFTIAPPSWRDDLGASYSFVAGGLDDLRRLPTIRAGALDAGFTRAAEAVQRGERNDSLWRYCMTQARHCDDAEALIDVALTWASVFPEPLDAAEVERCARSAWRYESEGRNYLGLRKPQINTGDRIMDDLIHNHGDAYCLYQYLWRWHSNRPTFAIAPKAMSDVGSPAWHRTRIARARDVLLEHGHIEEVSPPIRGHRAGRYRFSACRESGHNHNTSPPP</sequence>
<accession>A0A418ZU87</accession>